<evidence type="ECO:0000313" key="2">
    <source>
        <dbReference type="EMBL" id="PNY27639.1"/>
    </source>
</evidence>
<feature type="region of interest" description="Disordered" evidence="1">
    <location>
        <begin position="62"/>
        <end position="91"/>
    </location>
</feature>
<keyword evidence="3" id="KW-1185">Reference proteome</keyword>
<protein>
    <submittedName>
        <fullName evidence="2">Uncharacterized protein</fullName>
    </submittedName>
</protein>
<accession>A0A2K3QJF7</accession>
<evidence type="ECO:0000313" key="3">
    <source>
        <dbReference type="Proteomes" id="UP000236621"/>
    </source>
</evidence>
<organism evidence="2 3">
    <name type="scientific">Tolypocladium capitatum</name>
    <dbReference type="NCBI Taxonomy" id="45235"/>
    <lineage>
        <taxon>Eukaryota</taxon>
        <taxon>Fungi</taxon>
        <taxon>Dikarya</taxon>
        <taxon>Ascomycota</taxon>
        <taxon>Pezizomycotina</taxon>
        <taxon>Sordariomycetes</taxon>
        <taxon>Hypocreomycetidae</taxon>
        <taxon>Hypocreales</taxon>
        <taxon>Ophiocordycipitaceae</taxon>
        <taxon>Tolypocladium</taxon>
    </lineage>
</organism>
<dbReference type="AlphaFoldDB" id="A0A2K3QJF7"/>
<name>A0A2K3QJF7_9HYPO</name>
<evidence type="ECO:0000256" key="1">
    <source>
        <dbReference type="SAM" id="MobiDB-lite"/>
    </source>
</evidence>
<dbReference type="Proteomes" id="UP000236621">
    <property type="component" value="Unassembled WGS sequence"/>
</dbReference>
<gene>
    <name evidence="2" type="ORF">TCAP_02444</name>
</gene>
<sequence>MSALQKALPLALAVFCGVLGGRFAACVSFLTRWNMESRQRLTLQPSYPGYYTFQPVLAPKDLPGEAQAKTRNPNPRTVVEAKPSTAASEKG</sequence>
<comment type="caution">
    <text evidence="2">The sequence shown here is derived from an EMBL/GenBank/DDBJ whole genome shotgun (WGS) entry which is preliminary data.</text>
</comment>
<dbReference type="EMBL" id="NRSZ01000372">
    <property type="protein sequence ID" value="PNY27639.1"/>
    <property type="molecule type" value="Genomic_DNA"/>
</dbReference>
<proteinExistence type="predicted"/>
<reference evidence="2 3" key="1">
    <citation type="submission" date="2017-08" db="EMBL/GenBank/DDBJ databases">
        <title>Harnessing the power of phylogenomics to disentangle the directionality and signatures of interkingdom host jumping in the parasitic fungal genus Tolypocladium.</title>
        <authorList>
            <person name="Quandt C.A."/>
            <person name="Patterson W."/>
            <person name="Spatafora J.W."/>
        </authorList>
    </citation>
    <scope>NUCLEOTIDE SEQUENCE [LARGE SCALE GENOMIC DNA]</scope>
    <source>
        <strain evidence="2 3">CBS 113982</strain>
    </source>
</reference>
<dbReference type="OrthoDB" id="4983847at2759"/>